<organism evidence="13 14">
    <name type="scientific">Stephania yunnanensis</name>
    <dbReference type="NCBI Taxonomy" id="152371"/>
    <lineage>
        <taxon>Eukaryota</taxon>
        <taxon>Viridiplantae</taxon>
        <taxon>Streptophyta</taxon>
        <taxon>Embryophyta</taxon>
        <taxon>Tracheophyta</taxon>
        <taxon>Spermatophyta</taxon>
        <taxon>Magnoliopsida</taxon>
        <taxon>Ranunculales</taxon>
        <taxon>Menispermaceae</taxon>
        <taxon>Menispermoideae</taxon>
        <taxon>Cissampelideae</taxon>
        <taxon>Stephania</taxon>
    </lineage>
</organism>
<proteinExistence type="predicted"/>
<evidence type="ECO:0000256" key="3">
    <source>
        <dbReference type="ARBA" id="ARBA00022679"/>
    </source>
</evidence>
<name>A0AAP0KJ05_9MAGN</name>
<dbReference type="SMART" id="SM00220">
    <property type="entry name" value="S_TKc"/>
    <property type="match status" value="1"/>
</dbReference>
<evidence type="ECO:0000256" key="4">
    <source>
        <dbReference type="ARBA" id="ARBA00022729"/>
    </source>
</evidence>
<reference evidence="13 14" key="1">
    <citation type="submission" date="2024-01" db="EMBL/GenBank/DDBJ databases">
        <title>Genome assemblies of Stephania.</title>
        <authorList>
            <person name="Yang L."/>
        </authorList>
    </citation>
    <scope>NUCLEOTIDE SEQUENCE [LARGE SCALE GENOMIC DNA]</scope>
    <source>
        <strain evidence="13">YNDBR</strain>
        <tissue evidence="13">Leaf</tissue>
    </source>
</reference>
<evidence type="ECO:0000259" key="11">
    <source>
        <dbReference type="PROSITE" id="PS50011"/>
    </source>
</evidence>
<dbReference type="PROSITE" id="PS50011">
    <property type="entry name" value="PROTEIN_KINASE_DOM"/>
    <property type="match status" value="1"/>
</dbReference>
<evidence type="ECO:0000256" key="10">
    <source>
        <dbReference type="ARBA" id="ARBA00048679"/>
    </source>
</evidence>
<keyword evidence="6" id="KW-0418">Kinase</keyword>
<dbReference type="PROSITE" id="PS50948">
    <property type="entry name" value="PAN"/>
    <property type="match status" value="1"/>
</dbReference>
<dbReference type="FunFam" id="1.10.510.10:FF:001023">
    <property type="entry name" value="Os07g0541700 protein"/>
    <property type="match status" value="1"/>
</dbReference>
<dbReference type="GO" id="GO:0048544">
    <property type="term" value="P:recognition of pollen"/>
    <property type="evidence" value="ECO:0007669"/>
    <property type="project" value="InterPro"/>
</dbReference>
<evidence type="ECO:0000256" key="5">
    <source>
        <dbReference type="ARBA" id="ARBA00022741"/>
    </source>
</evidence>
<comment type="caution">
    <text evidence="13">The sequence shown here is derived from an EMBL/GenBank/DDBJ whole genome shotgun (WGS) entry which is preliminary data.</text>
</comment>
<evidence type="ECO:0000256" key="6">
    <source>
        <dbReference type="ARBA" id="ARBA00022777"/>
    </source>
</evidence>
<dbReference type="AlphaFoldDB" id="A0AAP0KJ05"/>
<feature type="domain" description="Apple" evidence="12">
    <location>
        <begin position="156"/>
        <end position="241"/>
    </location>
</feature>
<keyword evidence="2" id="KW-0723">Serine/threonine-protein kinase</keyword>
<dbReference type="SMART" id="SM00473">
    <property type="entry name" value="PAN_AP"/>
    <property type="match status" value="1"/>
</dbReference>
<keyword evidence="4" id="KW-0732">Signal</keyword>
<dbReference type="InterPro" id="IPR000858">
    <property type="entry name" value="S_locus_glycoprot_dom"/>
</dbReference>
<dbReference type="SUPFAM" id="SSF56112">
    <property type="entry name" value="Protein kinase-like (PK-like)"/>
    <property type="match status" value="1"/>
</dbReference>
<keyword evidence="8" id="KW-1015">Disulfide bond</keyword>
<dbReference type="EC" id="2.7.11.1" evidence="1"/>
<dbReference type="InterPro" id="IPR000719">
    <property type="entry name" value="Prot_kinase_dom"/>
</dbReference>
<dbReference type="InterPro" id="IPR008271">
    <property type="entry name" value="Ser/Thr_kinase_AS"/>
</dbReference>
<evidence type="ECO:0000256" key="1">
    <source>
        <dbReference type="ARBA" id="ARBA00012513"/>
    </source>
</evidence>
<keyword evidence="7" id="KW-0067">ATP-binding</keyword>
<protein>
    <recommendedName>
        <fullName evidence="1">non-specific serine/threonine protein kinase</fullName>
        <ecNumber evidence="1">2.7.11.1</ecNumber>
    </recommendedName>
</protein>
<evidence type="ECO:0000313" key="14">
    <source>
        <dbReference type="Proteomes" id="UP001420932"/>
    </source>
</evidence>
<dbReference type="InterPro" id="IPR011009">
    <property type="entry name" value="Kinase-like_dom_sf"/>
</dbReference>
<evidence type="ECO:0000256" key="7">
    <source>
        <dbReference type="ARBA" id="ARBA00022840"/>
    </source>
</evidence>
<evidence type="ECO:0000256" key="2">
    <source>
        <dbReference type="ARBA" id="ARBA00022527"/>
    </source>
</evidence>
<comment type="catalytic activity">
    <reaction evidence="10">
        <text>L-seryl-[protein] + ATP = O-phospho-L-seryl-[protein] + ADP + H(+)</text>
        <dbReference type="Rhea" id="RHEA:17989"/>
        <dbReference type="Rhea" id="RHEA-COMP:9863"/>
        <dbReference type="Rhea" id="RHEA-COMP:11604"/>
        <dbReference type="ChEBI" id="CHEBI:15378"/>
        <dbReference type="ChEBI" id="CHEBI:29999"/>
        <dbReference type="ChEBI" id="CHEBI:30616"/>
        <dbReference type="ChEBI" id="CHEBI:83421"/>
        <dbReference type="ChEBI" id="CHEBI:456216"/>
        <dbReference type="EC" id="2.7.11.1"/>
    </reaction>
</comment>
<keyword evidence="14" id="KW-1185">Reference proteome</keyword>
<feature type="domain" description="Protein kinase" evidence="11">
    <location>
        <begin position="277"/>
        <end position="415"/>
    </location>
</feature>
<sequence length="415" mass="46173">MGDFVYEMDPHGFPELVLRNGSKKLFRPGPWNGIQFSGTPELKNNSIFEPVFVSNDEEVYFTVKTNDNSVMTRLVLDPSGSIYRYTWNARSLQWVLMINVLKDQCNKYGLCGVHGVCNIDEAVLCKCLKGFVPNAPADWSSINWSGGCRRRTGLNCSNGVGDDGFVKFSSLKVPYTTFCWVNKSMGLGECQMKCLMNCSCTAYANSDIRGSGSGCVLWFGDLIDIREFTAGGGQDLYVRMAASELGEGDINQEEENTRDLELPLHNYVTVANATNNFSHDKVIGEGGFGPVYKGILQNGQDIAVKRLSKNSGRGLKEFKNELLLLYVQTTHSYFSADKARSKLLSWEKRLDIIIGIAQGLLYLHRDSRLRIIHRDLKAANILLDGEMNPKISDFGLARTFGGDETQANTRRVVGT</sequence>
<keyword evidence="5" id="KW-0547">Nucleotide-binding</keyword>
<dbReference type="InterPro" id="IPR003609">
    <property type="entry name" value="Pan_app"/>
</dbReference>
<dbReference type="Gene3D" id="1.10.510.10">
    <property type="entry name" value="Transferase(Phosphotransferase) domain 1"/>
    <property type="match status" value="1"/>
</dbReference>
<dbReference type="PANTHER" id="PTHR32444:SF185">
    <property type="entry name" value="RECEPTOR-LIKE SERINE_THREONINE-PROTEIN KINASE"/>
    <property type="match status" value="1"/>
</dbReference>
<dbReference type="Pfam" id="PF00954">
    <property type="entry name" value="S_locus_glycop"/>
    <property type="match status" value="1"/>
</dbReference>
<dbReference type="EMBL" id="JBBNAF010000004">
    <property type="protein sequence ID" value="KAK9152085.1"/>
    <property type="molecule type" value="Genomic_DNA"/>
</dbReference>
<evidence type="ECO:0000256" key="8">
    <source>
        <dbReference type="ARBA" id="ARBA00023157"/>
    </source>
</evidence>
<dbReference type="Proteomes" id="UP001420932">
    <property type="component" value="Unassembled WGS sequence"/>
</dbReference>
<dbReference type="PANTHER" id="PTHR32444">
    <property type="entry name" value="BULB-TYPE LECTIN DOMAIN-CONTAINING PROTEIN"/>
    <property type="match status" value="1"/>
</dbReference>
<keyword evidence="3" id="KW-0808">Transferase</keyword>
<gene>
    <name evidence="13" type="ORF">Syun_010394</name>
</gene>
<dbReference type="GO" id="GO:0004674">
    <property type="term" value="F:protein serine/threonine kinase activity"/>
    <property type="evidence" value="ECO:0007669"/>
    <property type="project" value="UniProtKB-KW"/>
</dbReference>
<evidence type="ECO:0000259" key="12">
    <source>
        <dbReference type="PROSITE" id="PS50948"/>
    </source>
</evidence>
<evidence type="ECO:0000313" key="13">
    <source>
        <dbReference type="EMBL" id="KAK9152085.1"/>
    </source>
</evidence>
<accession>A0AAP0KJ05</accession>
<dbReference type="Gene3D" id="3.30.200.20">
    <property type="entry name" value="Phosphorylase Kinase, domain 1"/>
    <property type="match status" value="1"/>
</dbReference>
<dbReference type="CDD" id="cd01098">
    <property type="entry name" value="PAN_AP_plant"/>
    <property type="match status" value="1"/>
</dbReference>
<comment type="catalytic activity">
    <reaction evidence="9">
        <text>L-threonyl-[protein] + ATP = O-phospho-L-threonyl-[protein] + ADP + H(+)</text>
        <dbReference type="Rhea" id="RHEA:46608"/>
        <dbReference type="Rhea" id="RHEA-COMP:11060"/>
        <dbReference type="Rhea" id="RHEA-COMP:11605"/>
        <dbReference type="ChEBI" id="CHEBI:15378"/>
        <dbReference type="ChEBI" id="CHEBI:30013"/>
        <dbReference type="ChEBI" id="CHEBI:30616"/>
        <dbReference type="ChEBI" id="CHEBI:61977"/>
        <dbReference type="ChEBI" id="CHEBI:456216"/>
        <dbReference type="EC" id="2.7.11.1"/>
    </reaction>
</comment>
<dbReference type="Pfam" id="PF08276">
    <property type="entry name" value="PAN_2"/>
    <property type="match status" value="1"/>
</dbReference>
<dbReference type="Pfam" id="PF00069">
    <property type="entry name" value="Pkinase"/>
    <property type="match status" value="1"/>
</dbReference>
<dbReference type="GO" id="GO:0005524">
    <property type="term" value="F:ATP binding"/>
    <property type="evidence" value="ECO:0007669"/>
    <property type="project" value="UniProtKB-KW"/>
</dbReference>
<dbReference type="PROSITE" id="PS00108">
    <property type="entry name" value="PROTEIN_KINASE_ST"/>
    <property type="match status" value="1"/>
</dbReference>
<evidence type="ECO:0000256" key="9">
    <source>
        <dbReference type="ARBA" id="ARBA00047899"/>
    </source>
</evidence>